<keyword evidence="3" id="KW-0645">Protease</keyword>
<dbReference type="Proteomes" id="UP000278085">
    <property type="component" value="Unassembled WGS sequence"/>
</dbReference>
<feature type="transmembrane region" description="Helical" evidence="1">
    <location>
        <begin position="79"/>
        <end position="103"/>
    </location>
</feature>
<keyword evidence="3" id="KW-0378">Hydrolase</keyword>
<keyword evidence="1" id="KW-0472">Membrane</keyword>
<feature type="transmembrane region" description="Helical" evidence="1">
    <location>
        <begin position="6"/>
        <end position="24"/>
    </location>
</feature>
<keyword evidence="1" id="KW-1133">Transmembrane helix</keyword>
<feature type="transmembrane region" description="Helical" evidence="1">
    <location>
        <begin position="45"/>
        <end position="67"/>
    </location>
</feature>
<feature type="transmembrane region" description="Helical" evidence="1">
    <location>
        <begin position="148"/>
        <end position="168"/>
    </location>
</feature>
<evidence type="ECO:0000259" key="2">
    <source>
        <dbReference type="Pfam" id="PF02517"/>
    </source>
</evidence>
<sequence>MVDWLLAFYLLIVLPCTQMWKSFYRKDRPLRARGAGQWKSAAKMLVMLAVLGLSCWQSGRGAAALGLDMPVSAAGKWGLGFAALLFAGLYLGQKLYASGLDGVRRAQMLKQIRENDKMPRSPRELAAFVPVVVLVGAGWELLYRGFLLMLLTPVAGTAGAVILSALAYGIGHGYEKKSQFIGSIVSAFLFTLAFYFTQSLWWLIVLHIGLPLYGAISVVAAYRDHKPMAV</sequence>
<dbReference type="GO" id="GO:0004175">
    <property type="term" value="F:endopeptidase activity"/>
    <property type="evidence" value="ECO:0007669"/>
    <property type="project" value="UniProtKB-ARBA"/>
</dbReference>
<reference evidence="3 4" key="1">
    <citation type="submission" date="2018-12" db="EMBL/GenBank/DDBJ databases">
        <authorList>
            <person name="Yang E."/>
        </authorList>
    </citation>
    <scope>NUCLEOTIDE SEQUENCE [LARGE SCALE GENOMIC DNA]</scope>
    <source>
        <strain evidence="3 4">SOD</strain>
    </source>
</reference>
<dbReference type="Pfam" id="PF02517">
    <property type="entry name" value="Rce1-like"/>
    <property type="match status" value="1"/>
</dbReference>
<dbReference type="InterPro" id="IPR003675">
    <property type="entry name" value="Rce1/LyrA-like_dom"/>
</dbReference>
<dbReference type="GO" id="GO:0006508">
    <property type="term" value="P:proteolysis"/>
    <property type="evidence" value="ECO:0007669"/>
    <property type="project" value="UniProtKB-KW"/>
</dbReference>
<dbReference type="OrthoDB" id="8753866at2"/>
<proteinExistence type="predicted"/>
<dbReference type="GO" id="GO:0008237">
    <property type="term" value="F:metallopeptidase activity"/>
    <property type="evidence" value="ECO:0007669"/>
    <property type="project" value="UniProtKB-KW"/>
</dbReference>
<evidence type="ECO:0000256" key="1">
    <source>
        <dbReference type="SAM" id="Phobius"/>
    </source>
</evidence>
<protein>
    <submittedName>
        <fullName evidence="3">CPBP family intramembrane metalloprotease</fullName>
    </submittedName>
</protein>
<dbReference type="EMBL" id="RXLQ01000001">
    <property type="protein sequence ID" value="RSZ60722.1"/>
    <property type="molecule type" value="Genomic_DNA"/>
</dbReference>
<dbReference type="GO" id="GO:0080120">
    <property type="term" value="P:CAAX-box protein maturation"/>
    <property type="evidence" value="ECO:0007669"/>
    <property type="project" value="UniProtKB-ARBA"/>
</dbReference>
<feature type="transmembrane region" description="Helical" evidence="1">
    <location>
        <begin position="180"/>
        <end position="196"/>
    </location>
</feature>
<evidence type="ECO:0000313" key="4">
    <source>
        <dbReference type="Proteomes" id="UP000278085"/>
    </source>
</evidence>
<gene>
    <name evidence="3" type="ORF">EJB06_00865</name>
</gene>
<keyword evidence="4" id="KW-1185">Reference proteome</keyword>
<feature type="domain" description="CAAX prenyl protease 2/Lysostaphin resistance protein A-like" evidence="2">
    <location>
        <begin position="125"/>
        <end position="209"/>
    </location>
</feature>
<feature type="transmembrane region" description="Helical" evidence="1">
    <location>
        <begin position="202"/>
        <end position="222"/>
    </location>
</feature>
<keyword evidence="1" id="KW-0812">Transmembrane</keyword>
<dbReference type="AlphaFoldDB" id="A0A430HT94"/>
<name>A0A430HT94_9BURK</name>
<dbReference type="RefSeq" id="WP_126072106.1">
    <property type="nucleotide sequence ID" value="NZ_CP051166.1"/>
</dbReference>
<evidence type="ECO:0000313" key="3">
    <source>
        <dbReference type="EMBL" id="RSZ60722.1"/>
    </source>
</evidence>
<accession>A0A430HT94</accession>
<keyword evidence="3" id="KW-0482">Metalloprotease</keyword>
<organism evidence="3 4">
    <name type="scientific">Massilia atriviolacea</name>
    <dbReference type="NCBI Taxonomy" id="2495579"/>
    <lineage>
        <taxon>Bacteria</taxon>
        <taxon>Pseudomonadati</taxon>
        <taxon>Pseudomonadota</taxon>
        <taxon>Betaproteobacteria</taxon>
        <taxon>Burkholderiales</taxon>
        <taxon>Oxalobacteraceae</taxon>
        <taxon>Telluria group</taxon>
        <taxon>Massilia</taxon>
    </lineage>
</organism>
<comment type="caution">
    <text evidence="3">The sequence shown here is derived from an EMBL/GenBank/DDBJ whole genome shotgun (WGS) entry which is preliminary data.</text>
</comment>
<feature type="transmembrane region" description="Helical" evidence="1">
    <location>
        <begin position="124"/>
        <end position="142"/>
    </location>
</feature>